<dbReference type="Gene3D" id="3.90.1140.10">
    <property type="entry name" value="Cyclic phosphodiesterase"/>
    <property type="match status" value="1"/>
</dbReference>
<dbReference type="InterPro" id="IPR009097">
    <property type="entry name" value="Cyclic_Pdiesterase"/>
</dbReference>
<dbReference type="InterPro" id="IPR036612">
    <property type="entry name" value="KH_dom_type_1_sf"/>
</dbReference>
<feature type="domain" description="K Homology" evidence="3">
    <location>
        <begin position="78"/>
        <end position="149"/>
    </location>
</feature>
<dbReference type="SMART" id="SM00322">
    <property type="entry name" value="KH"/>
    <property type="match status" value="1"/>
</dbReference>
<sequence length="438" mass="49653">MAMRAIGRWRTAFSLQQESVSRLSQRRNRVFSYPYCEDASLNKGVHTEEKLENPETLSDEKTANLVDDAARSQNIKDKQYEGSIRVGSPYVRFVIGRGGVTVKRIEKETNAHIIFPPSKDIRSNAKLIVKGDSQESIDRALAQIKRVLQRAERNPNLQYTHFISLPLASDDDLLEQLRNFRVSVLNEEQRAANYVSWFPETSAEENSDGNGLSRSEKGSKPKQSHVLDPDLEKYFSDDESSDDENENLGKPHRRITESLFIKPETLHITLFMLKLFTDESTKVAAELLQGVQSKVLEVLDGLVPKVHLKGVECFLGTPAEARVLAMKVMELDNNKRLQQACSIVKDAFSYAGLLSAQELKQQLTLHATLMNTAFSRRVSNRPFDARKILAKYHLQDWGEHTVNEIHLSQRFFFDPNGYYRCCGSFSLLPSDSQAVASQ</sequence>
<evidence type="ECO:0000256" key="2">
    <source>
        <dbReference type="SAM" id="MobiDB-lite"/>
    </source>
</evidence>
<keyword evidence="5" id="KW-1185">Reference proteome</keyword>
<dbReference type="InterPro" id="IPR009210">
    <property type="entry name" value="ASCC1"/>
</dbReference>
<dbReference type="EMBL" id="CM035418">
    <property type="protein sequence ID" value="KAH7420397.1"/>
    <property type="molecule type" value="Genomic_DNA"/>
</dbReference>
<protein>
    <recommendedName>
        <fullName evidence="3">K Homology domain-containing protein</fullName>
    </recommendedName>
</protein>
<evidence type="ECO:0000313" key="5">
    <source>
        <dbReference type="Proteomes" id="UP000825935"/>
    </source>
</evidence>
<organism evidence="4 5">
    <name type="scientific">Ceratopteris richardii</name>
    <name type="common">Triangle waterfern</name>
    <dbReference type="NCBI Taxonomy" id="49495"/>
    <lineage>
        <taxon>Eukaryota</taxon>
        <taxon>Viridiplantae</taxon>
        <taxon>Streptophyta</taxon>
        <taxon>Embryophyta</taxon>
        <taxon>Tracheophyta</taxon>
        <taxon>Polypodiopsida</taxon>
        <taxon>Polypodiidae</taxon>
        <taxon>Polypodiales</taxon>
        <taxon>Pteridineae</taxon>
        <taxon>Pteridaceae</taxon>
        <taxon>Parkerioideae</taxon>
        <taxon>Ceratopteris</taxon>
    </lineage>
</organism>
<dbReference type="SUPFAM" id="SSF54791">
    <property type="entry name" value="Eukaryotic type KH-domain (KH-domain type I)"/>
    <property type="match status" value="1"/>
</dbReference>
<dbReference type="GO" id="GO:0006307">
    <property type="term" value="P:DNA alkylation repair"/>
    <property type="evidence" value="ECO:0007669"/>
    <property type="project" value="InterPro"/>
</dbReference>
<evidence type="ECO:0000256" key="1">
    <source>
        <dbReference type="PROSITE-ProRule" id="PRU00117"/>
    </source>
</evidence>
<dbReference type="InterPro" id="IPR004087">
    <property type="entry name" value="KH_dom"/>
</dbReference>
<dbReference type="PANTHER" id="PTHR13360">
    <property type="entry name" value="ACTIVATING SIGNAL COINTEGRATOR 1 COMPLEX SUBUNIT 1"/>
    <property type="match status" value="1"/>
</dbReference>
<name>A0A8T2TB05_CERRI</name>
<feature type="compositionally biased region" description="Acidic residues" evidence="2">
    <location>
        <begin position="237"/>
        <end position="246"/>
    </location>
</feature>
<dbReference type="PROSITE" id="PS50084">
    <property type="entry name" value="KH_TYPE_1"/>
    <property type="match status" value="1"/>
</dbReference>
<dbReference type="GO" id="GO:0003723">
    <property type="term" value="F:RNA binding"/>
    <property type="evidence" value="ECO:0007669"/>
    <property type="project" value="UniProtKB-UniRule"/>
</dbReference>
<evidence type="ECO:0000259" key="3">
    <source>
        <dbReference type="SMART" id="SM00322"/>
    </source>
</evidence>
<feature type="region of interest" description="Disordered" evidence="2">
    <location>
        <begin position="202"/>
        <end position="249"/>
    </location>
</feature>
<dbReference type="AlphaFoldDB" id="A0A8T2TB05"/>
<dbReference type="InterPro" id="IPR004088">
    <property type="entry name" value="KH_dom_type_1"/>
</dbReference>
<gene>
    <name evidence="4" type="ORF">KP509_13G005900</name>
</gene>
<accession>A0A8T2TB05</accession>
<dbReference type="Pfam" id="PF00013">
    <property type="entry name" value="KH_1"/>
    <property type="match status" value="1"/>
</dbReference>
<dbReference type="Pfam" id="PF10469">
    <property type="entry name" value="AKAP7_NLS"/>
    <property type="match status" value="1"/>
</dbReference>
<dbReference type="Gene3D" id="3.30.1370.10">
    <property type="entry name" value="K Homology domain, type 1"/>
    <property type="match status" value="1"/>
</dbReference>
<dbReference type="InterPro" id="IPR019510">
    <property type="entry name" value="AKAP7-like_phosphoesterase"/>
</dbReference>
<dbReference type="GO" id="GO:0005634">
    <property type="term" value="C:nucleus"/>
    <property type="evidence" value="ECO:0007669"/>
    <property type="project" value="TreeGrafter"/>
</dbReference>
<dbReference type="OMA" id="HEAICHA"/>
<dbReference type="OrthoDB" id="277832at2759"/>
<feature type="compositionally biased region" description="Basic and acidic residues" evidence="2">
    <location>
        <begin position="214"/>
        <end position="236"/>
    </location>
</feature>
<dbReference type="GO" id="GO:0006355">
    <property type="term" value="P:regulation of DNA-templated transcription"/>
    <property type="evidence" value="ECO:0007669"/>
    <property type="project" value="TreeGrafter"/>
</dbReference>
<reference evidence="4" key="1">
    <citation type="submission" date="2021-08" db="EMBL/GenBank/DDBJ databases">
        <title>WGS assembly of Ceratopteris richardii.</title>
        <authorList>
            <person name="Marchant D.B."/>
            <person name="Chen G."/>
            <person name="Jenkins J."/>
            <person name="Shu S."/>
            <person name="Leebens-Mack J."/>
            <person name="Grimwood J."/>
            <person name="Schmutz J."/>
            <person name="Soltis P."/>
            <person name="Soltis D."/>
            <person name="Chen Z.-H."/>
        </authorList>
    </citation>
    <scope>NUCLEOTIDE SEQUENCE</scope>
    <source>
        <strain evidence="4">Whitten #5841</strain>
        <tissue evidence="4">Leaf</tissue>
    </source>
</reference>
<dbReference type="CDD" id="cd00105">
    <property type="entry name" value="KH-I"/>
    <property type="match status" value="1"/>
</dbReference>
<proteinExistence type="predicted"/>
<dbReference type="Proteomes" id="UP000825935">
    <property type="component" value="Chromosome 13"/>
</dbReference>
<dbReference type="SUPFAM" id="SSF55144">
    <property type="entry name" value="LigT-like"/>
    <property type="match status" value="1"/>
</dbReference>
<dbReference type="PANTHER" id="PTHR13360:SF1">
    <property type="entry name" value="ACTIVATING SIGNAL COINTEGRATOR 1 COMPLEX SUBUNIT 1"/>
    <property type="match status" value="1"/>
</dbReference>
<evidence type="ECO:0000313" key="4">
    <source>
        <dbReference type="EMBL" id="KAH7420397.1"/>
    </source>
</evidence>
<keyword evidence="1" id="KW-0694">RNA-binding</keyword>
<comment type="caution">
    <text evidence="4">The sequence shown here is derived from an EMBL/GenBank/DDBJ whole genome shotgun (WGS) entry which is preliminary data.</text>
</comment>